<dbReference type="KEGG" id="oat:OAN307_c37430"/>
<dbReference type="AlphaFoldDB" id="M9RH86"/>
<protein>
    <submittedName>
        <fullName evidence="1">Uncharacterized protein</fullName>
    </submittedName>
</protein>
<dbReference type="HOGENOM" id="CLU_2330994_0_0_5"/>
<reference evidence="1 2" key="1">
    <citation type="journal article" date="2013" name="PLoS ONE">
        <title>Poles Apart: Arctic and Antarctic Octadecabacter strains Share High Genome Plasticity and a New Type of Xanthorhodopsin.</title>
        <authorList>
            <person name="Vollmers J."/>
            <person name="Voget S."/>
            <person name="Dietrich S."/>
            <person name="Gollnow K."/>
            <person name="Smits M."/>
            <person name="Meyer K."/>
            <person name="Brinkhoff T."/>
            <person name="Simon M."/>
            <person name="Daniel R."/>
        </authorList>
    </citation>
    <scope>NUCLEOTIDE SEQUENCE [LARGE SCALE GENOMIC DNA]</scope>
    <source>
        <strain evidence="1 2">307</strain>
    </source>
</reference>
<dbReference type="EMBL" id="CP003740">
    <property type="protein sequence ID" value="AGI69200.1"/>
    <property type="molecule type" value="Genomic_DNA"/>
</dbReference>
<evidence type="ECO:0000313" key="1">
    <source>
        <dbReference type="EMBL" id="AGI69200.1"/>
    </source>
</evidence>
<dbReference type="Proteomes" id="UP000005307">
    <property type="component" value="Chromosome"/>
</dbReference>
<accession>M9RH86</accession>
<name>M9RH86_9RHOB</name>
<keyword evidence="2" id="KW-1185">Reference proteome</keyword>
<evidence type="ECO:0000313" key="2">
    <source>
        <dbReference type="Proteomes" id="UP000005307"/>
    </source>
</evidence>
<organism evidence="1 2">
    <name type="scientific">Octadecabacter antarcticus 307</name>
    <dbReference type="NCBI Taxonomy" id="391626"/>
    <lineage>
        <taxon>Bacteria</taxon>
        <taxon>Pseudomonadati</taxon>
        <taxon>Pseudomonadota</taxon>
        <taxon>Alphaproteobacteria</taxon>
        <taxon>Rhodobacterales</taxon>
        <taxon>Roseobacteraceae</taxon>
        <taxon>Octadecabacter</taxon>
    </lineage>
</organism>
<proteinExistence type="predicted"/>
<sequence>MERTQALLSNVQACVVGQRVARNIGCGARYIFLARQGIDEETLEIRAVHCRQAIAKQSAKMDVTSMNFVPVPGHWGTLPLSVKGAPDGTTAAEVHRRL</sequence>
<gene>
    <name evidence="1" type="ORF">OAN307_c37430</name>
</gene>